<reference evidence="4" key="1">
    <citation type="journal article" date="2022" name="New Phytol.">
        <title>Evolutionary transition to the ectomycorrhizal habit in the genomes of a hyperdiverse lineage of mushroom-forming fungi.</title>
        <authorList>
            <person name="Looney B."/>
            <person name="Miyauchi S."/>
            <person name="Morin E."/>
            <person name="Drula E."/>
            <person name="Courty P.E."/>
            <person name="Kohler A."/>
            <person name="Kuo A."/>
            <person name="LaButti K."/>
            <person name="Pangilinan J."/>
            <person name="Lipzen A."/>
            <person name="Riley R."/>
            <person name="Andreopoulos W."/>
            <person name="He G."/>
            <person name="Johnson J."/>
            <person name="Nolan M."/>
            <person name="Tritt A."/>
            <person name="Barry K.W."/>
            <person name="Grigoriev I.V."/>
            <person name="Nagy L.G."/>
            <person name="Hibbett D."/>
            <person name="Henrissat B."/>
            <person name="Matheny P.B."/>
            <person name="Labbe J."/>
            <person name="Martin F.M."/>
        </authorList>
    </citation>
    <scope>NUCLEOTIDE SEQUENCE</scope>
    <source>
        <strain evidence="4">BPL690</strain>
    </source>
</reference>
<evidence type="ECO:0000313" key="5">
    <source>
        <dbReference type="Proteomes" id="UP001203297"/>
    </source>
</evidence>
<feature type="compositionally biased region" description="Basic and acidic residues" evidence="2">
    <location>
        <begin position="1227"/>
        <end position="1240"/>
    </location>
</feature>
<dbReference type="EMBL" id="WTXG01000002">
    <property type="protein sequence ID" value="KAI0307127.1"/>
    <property type="molecule type" value="Genomic_DNA"/>
</dbReference>
<feature type="compositionally biased region" description="Acidic residues" evidence="2">
    <location>
        <begin position="267"/>
        <end position="276"/>
    </location>
</feature>
<name>A0AAD4MB45_9AGAM</name>
<proteinExistence type="predicted"/>
<feature type="compositionally biased region" description="Acidic residues" evidence="2">
    <location>
        <begin position="295"/>
        <end position="304"/>
    </location>
</feature>
<feature type="compositionally biased region" description="Polar residues" evidence="2">
    <location>
        <begin position="152"/>
        <end position="163"/>
    </location>
</feature>
<accession>A0AAD4MB45</accession>
<keyword evidence="3" id="KW-1133">Transmembrane helix</keyword>
<feature type="compositionally biased region" description="Low complexity" evidence="2">
    <location>
        <begin position="745"/>
        <end position="758"/>
    </location>
</feature>
<comment type="caution">
    <text evidence="4">The sequence shown here is derived from an EMBL/GenBank/DDBJ whole genome shotgun (WGS) entry which is preliminary data.</text>
</comment>
<feature type="region of interest" description="Disordered" evidence="2">
    <location>
        <begin position="1220"/>
        <end position="1314"/>
    </location>
</feature>
<feature type="compositionally biased region" description="Polar residues" evidence="2">
    <location>
        <begin position="806"/>
        <end position="820"/>
    </location>
</feature>
<feature type="region of interest" description="Disordered" evidence="2">
    <location>
        <begin position="1560"/>
        <end position="1582"/>
    </location>
</feature>
<gene>
    <name evidence="4" type="ORF">B0F90DRAFT_1813930</name>
</gene>
<feature type="compositionally biased region" description="Basic residues" evidence="2">
    <location>
        <begin position="315"/>
        <end position="324"/>
    </location>
</feature>
<keyword evidence="3" id="KW-0472">Membrane</keyword>
<keyword evidence="3" id="KW-0812">Transmembrane</keyword>
<feature type="region of interest" description="Disordered" evidence="2">
    <location>
        <begin position="137"/>
        <end position="376"/>
    </location>
</feature>
<feature type="compositionally biased region" description="Basic and acidic residues" evidence="2">
    <location>
        <begin position="230"/>
        <end position="248"/>
    </location>
</feature>
<feature type="compositionally biased region" description="Basic and acidic residues" evidence="2">
    <location>
        <begin position="277"/>
        <end position="293"/>
    </location>
</feature>
<organism evidence="4 5">
    <name type="scientific">Multifurca ochricompacta</name>
    <dbReference type="NCBI Taxonomy" id="376703"/>
    <lineage>
        <taxon>Eukaryota</taxon>
        <taxon>Fungi</taxon>
        <taxon>Dikarya</taxon>
        <taxon>Basidiomycota</taxon>
        <taxon>Agaricomycotina</taxon>
        <taxon>Agaricomycetes</taxon>
        <taxon>Russulales</taxon>
        <taxon>Russulaceae</taxon>
        <taxon>Multifurca</taxon>
    </lineage>
</organism>
<feature type="compositionally biased region" description="Basic and acidic residues" evidence="2">
    <location>
        <begin position="305"/>
        <end position="314"/>
    </location>
</feature>
<feature type="compositionally biased region" description="Polar residues" evidence="2">
    <location>
        <begin position="626"/>
        <end position="637"/>
    </location>
</feature>
<keyword evidence="1" id="KW-0175">Coiled coil</keyword>
<evidence type="ECO:0000256" key="1">
    <source>
        <dbReference type="SAM" id="Coils"/>
    </source>
</evidence>
<feature type="transmembrane region" description="Helical" evidence="3">
    <location>
        <begin position="1674"/>
        <end position="1691"/>
    </location>
</feature>
<evidence type="ECO:0000256" key="3">
    <source>
        <dbReference type="SAM" id="Phobius"/>
    </source>
</evidence>
<dbReference type="PANTHER" id="PTHR48125">
    <property type="entry name" value="LP07818P1"/>
    <property type="match status" value="1"/>
</dbReference>
<keyword evidence="5" id="KW-1185">Reference proteome</keyword>
<feature type="compositionally biased region" description="Pro residues" evidence="2">
    <location>
        <begin position="1132"/>
        <end position="1142"/>
    </location>
</feature>
<evidence type="ECO:0000313" key="4">
    <source>
        <dbReference type="EMBL" id="KAI0307127.1"/>
    </source>
</evidence>
<feature type="compositionally biased region" description="Low complexity" evidence="2">
    <location>
        <begin position="1299"/>
        <end position="1314"/>
    </location>
</feature>
<feature type="region of interest" description="Disordered" evidence="2">
    <location>
        <begin position="950"/>
        <end position="1023"/>
    </location>
</feature>
<dbReference type="PANTHER" id="PTHR48125:SF12">
    <property type="entry name" value="AT HOOK TRANSCRIPTION FACTOR FAMILY-RELATED"/>
    <property type="match status" value="1"/>
</dbReference>
<feature type="region of interest" description="Disordered" evidence="2">
    <location>
        <begin position="701"/>
        <end position="820"/>
    </location>
</feature>
<feature type="compositionally biased region" description="Polar residues" evidence="2">
    <location>
        <begin position="771"/>
        <end position="784"/>
    </location>
</feature>
<feature type="region of interest" description="Disordered" evidence="2">
    <location>
        <begin position="594"/>
        <end position="658"/>
    </location>
</feature>
<feature type="compositionally biased region" description="Polar residues" evidence="2">
    <location>
        <begin position="893"/>
        <end position="902"/>
    </location>
</feature>
<sequence length="1711" mass="185663">MAPDFDFESSDILGGALPVGRGRVSQHSSFSFFFKICALGAGILFLLLAFRHGRVVFLRWKEKHYKLSMRRRYGIPDNDLRPFNVAYAAAKLAQEDKRRLQEPVRKVSTFDPLNRVSYGSRTGESCVLAQQHVTPITLQVSGHDRNDKPTTKRSPFSVDTVSPPSRVPTLSGRVDIPGPHLRLPSRENFVDDLRDEESGDQPEARQGSDYTGHDSGIEVDPVIAPKRSKRVADSSDDGDLRSTQENHHDKRRRKVSIRYLRKRVQSDEDVEMEDGAPEVRDSRSGKKRDRAEVDSSFEADDDLIYNDRDPDPALRRHRKRRQRKTTNALLGQKRSRDIDMGADTDIGNSRGKGKAFRHRPDTSDTDPSTEDMPMSTDPLCKGRRLGEEWEVHGVQFKVGPDGRRLRKVLVKEDRPKFNMPVDSEHPDRSAFVTAIIERWYTEEQHAAAKEARELAWQDADKSSSVELETSSDRIRWQAASVGRYIQRQPIRKIRSSGHSSAIASPRMILLSIPSPPQYSRRVSSLYSSSVVRPAEMSPKLRPSKSYSKWEKQEIEAETIARLRRKAGEKEKAKAEAEAKETEARRVIAAASALPSTLATKSDEKSSAAPAPQTVAPTFSLPPAPSAATSQAVDSTQPPFLFKIPTPLSGARPSEATDNIKSKTTPALAGTLFSFSAAVPAISTSTSTSAANDALPSSLAVPKFFPQNAPPTTAPTSTPDANGSAAPSIFSFGQAKPLTSNPIVHGSSAPPGAGPSTAPQGLFSFPRPSDPSAFTTNSSNPSSGVLPTGGTGDAPKPKFNFGIASKAASTPSSNPSLSPATSNLPKSIFDFGSQKGPSTVQTITNPFGNASVASATTATQANQPLVFGTTSDGSLSASSALSPASGIKLEESSGPANQGQSVPTEAAARGSVPLFGAPSGGVKAQDAGSIKASPFAPTSVTTEKPIFSFSAAPETSRGIRPEPGKGATGSTFGVGTSSSSPAAIPPTPGSVFSDYTTRGSQDGGPIAQPLFGVPKNSSGEGSSGFTFGPSSAPFSFESVTAHHIHALANDVFSGDVPSAIEEWINERSREELSSLLVRANEIIRERERELTVTSELSKSLYNSNVTLEEKHKALLARLPSASSMTPRTTPSSSPAPTPEYQPNPLPHLRTSHTRRISVSPSDLAHLADQNAELLQKLEKLEAESAQVNLAGRRRLGKLEKEIDVLREELDQYRTQNDALQLQVEGGEEEARRRRQEWNDRVKAHRSNKSGSSWTFSEAEGNVRNFAPSSGRPAESSTVFKPVLPSAPDTVSLPPSHTDSDSPAEASSALPSSAQPSPAISLIPLPESALVAQLVSKVRELETTNEQILESQRDTTTKLHEALTEAEGIRRLYAFLDEQADVELEVVENSEHEGRSAQDVNHTISFQSLRRSINGDLRKLATSSIKKGTELNMEGTLDSSGPIKSAPLKVRKTVVGLFDTPSQPTRDDVEPASMISNPSSPALSLLDLPTGSLFSRQASRGPTLGSELGSDYGGDYAENHHLRSSSLYDVFLSGPSPSLRPATPMSPQRDTQCPYEPQLAKPAQDLDKTPQKPSPKASHQHRLSDTIRARTHYWVDKRFHYTTPIRRPSNLYDSEAGTGSSSSKPVVAQAAVQTMPSDGMEEDLALIKINTTRELQNTFEIVEPKRSRAMRVVLELWLWMQFMIVIMVFLWAVTKRGPRNVLRNAERIAKRIQ</sequence>
<protein>
    <submittedName>
        <fullName evidence="4">Uncharacterized protein</fullName>
    </submittedName>
</protein>
<feature type="region of interest" description="Disordered" evidence="2">
    <location>
        <begin position="886"/>
        <end position="905"/>
    </location>
</feature>
<evidence type="ECO:0000256" key="2">
    <source>
        <dbReference type="SAM" id="MobiDB-lite"/>
    </source>
</evidence>
<feature type="compositionally biased region" description="Low complexity" evidence="2">
    <location>
        <begin position="1118"/>
        <end position="1131"/>
    </location>
</feature>
<feature type="transmembrane region" description="Helical" evidence="3">
    <location>
        <begin position="32"/>
        <end position="50"/>
    </location>
</feature>
<feature type="compositionally biased region" description="Basic residues" evidence="2">
    <location>
        <begin position="249"/>
        <end position="263"/>
    </location>
</feature>
<feature type="region of interest" description="Disordered" evidence="2">
    <location>
        <begin position="1115"/>
        <end position="1142"/>
    </location>
</feature>
<feature type="coiled-coil region" evidence="1">
    <location>
        <begin position="559"/>
        <end position="589"/>
    </location>
</feature>
<dbReference type="Proteomes" id="UP001203297">
    <property type="component" value="Unassembled WGS sequence"/>
</dbReference>
<feature type="compositionally biased region" description="Low complexity" evidence="2">
    <location>
        <begin position="967"/>
        <end position="981"/>
    </location>
</feature>